<name>A0A7X0I970_9ACTN</name>
<dbReference type="CDD" id="cd00293">
    <property type="entry name" value="USP-like"/>
    <property type="match status" value="1"/>
</dbReference>
<comment type="caution">
    <text evidence="3">The sequence shown here is derived from an EMBL/GenBank/DDBJ whole genome shotgun (WGS) entry which is preliminary data.</text>
</comment>
<keyword evidence="4" id="KW-1185">Reference proteome</keyword>
<feature type="compositionally biased region" description="Basic residues" evidence="1">
    <location>
        <begin position="153"/>
        <end position="162"/>
    </location>
</feature>
<sequence length="162" mass="16812">MIAVGVDGSDAAEAALLWAAREAYQRGGVLLVLHAWNRHLRPPAPYAPVPGPDDEHRAGMRLLERSVDMVGAGFPGLPVRTVLSGLRPEQALTGVTGADLLVLGSAAQQPGDGRLGAVLLACLRWPPCPVVVVQTPACTSPAGGSSAHGSATRARRRGIRVH</sequence>
<accession>A0A7X0I970</accession>
<dbReference type="RefSeq" id="WP_344056179.1">
    <property type="nucleotide sequence ID" value="NZ_BAAALO010000006.1"/>
</dbReference>
<evidence type="ECO:0000313" key="4">
    <source>
        <dbReference type="Proteomes" id="UP000555564"/>
    </source>
</evidence>
<reference evidence="3 4" key="1">
    <citation type="submission" date="2020-08" db="EMBL/GenBank/DDBJ databases">
        <title>Sequencing the genomes of 1000 actinobacteria strains.</title>
        <authorList>
            <person name="Klenk H.-P."/>
        </authorList>
    </citation>
    <scope>NUCLEOTIDE SEQUENCE [LARGE SCALE GENOMIC DNA]</scope>
    <source>
        <strain evidence="3 4">DSM 44936</strain>
    </source>
</reference>
<dbReference type="Gene3D" id="3.40.50.620">
    <property type="entry name" value="HUPs"/>
    <property type="match status" value="1"/>
</dbReference>
<organism evidence="3 4">
    <name type="scientific">Sphaerisporangium rubeum</name>
    <dbReference type="NCBI Taxonomy" id="321317"/>
    <lineage>
        <taxon>Bacteria</taxon>
        <taxon>Bacillati</taxon>
        <taxon>Actinomycetota</taxon>
        <taxon>Actinomycetes</taxon>
        <taxon>Streptosporangiales</taxon>
        <taxon>Streptosporangiaceae</taxon>
        <taxon>Sphaerisporangium</taxon>
    </lineage>
</organism>
<proteinExistence type="predicted"/>
<dbReference type="Proteomes" id="UP000555564">
    <property type="component" value="Unassembled WGS sequence"/>
</dbReference>
<protein>
    <submittedName>
        <fullName evidence="3">Nucleotide-binding universal stress UspA family protein</fullName>
    </submittedName>
</protein>
<dbReference type="SUPFAM" id="SSF52402">
    <property type="entry name" value="Adenine nucleotide alpha hydrolases-like"/>
    <property type="match status" value="1"/>
</dbReference>
<feature type="compositionally biased region" description="Low complexity" evidence="1">
    <location>
        <begin position="140"/>
        <end position="152"/>
    </location>
</feature>
<dbReference type="AlphaFoldDB" id="A0A7X0I970"/>
<dbReference type="InterPro" id="IPR014729">
    <property type="entry name" value="Rossmann-like_a/b/a_fold"/>
</dbReference>
<gene>
    <name evidence="3" type="ORF">BJ992_000229</name>
</gene>
<evidence type="ECO:0000256" key="1">
    <source>
        <dbReference type="SAM" id="MobiDB-lite"/>
    </source>
</evidence>
<evidence type="ECO:0000259" key="2">
    <source>
        <dbReference type="Pfam" id="PF00582"/>
    </source>
</evidence>
<dbReference type="Pfam" id="PF00582">
    <property type="entry name" value="Usp"/>
    <property type="match status" value="1"/>
</dbReference>
<dbReference type="EMBL" id="JACHIU010000001">
    <property type="protein sequence ID" value="MBB6470798.1"/>
    <property type="molecule type" value="Genomic_DNA"/>
</dbReference>
<evidence type="ECO:0000313" key="3">
    <source>
        <dbReference type="EMBL" id="MBB6470798.1"/>
    </source>
</evidence>
<feature type="domain" description="UspA" evidence="2">
    <location>
        <begin position="2"/>
        <end position="133"/>
    </location>
</feature>
<dbReference type="InterPro" id="IPR006016">
    <property type="entry name" value="UspA"/>
</dbReference>
<feature type="region of interest" description="Disordered" evidence="1">
    <location>
        <begin position="139"/>
        <end position="162"/>
    </location>
</feature>